<dbReference type="PATRIC" id="fig|759620.7.peg.131"/>
<name>A0A075TYT8_9LACO</name>
<dbReference type="InterPro" id="IPR044146">
    <property type="entry name" value="S1_Tex"/>
</dbReference>
<accession>A0A075TYT8</accession>
<dbReference type="InterPro" id="IPR023323">
    <property type="entry name" value="Tex-like_dom_sf"/>
</dbReference>
<dbReference type="PANTHER" id="PTHR10724">
    <property type="entry name" value="30S RIBOSOMAL PROTEIN S1"/>
    <property type="match status" value="1"/>
</dbReference>
<proteinExistence type="predicted"/>
<dbReference type="FunFam" id="1.10.150.310:FF:000001">
    <property type="entry name" value="RNA-binding transcriptional accessory protein"/>
    <property type="match status" value="1"/>
</dbReference>
<dbReference type="Pfam" id="PF16921">
    <property type="entry name" value="Tex_YqgF"/>
    <property type="match status" value="1"/>
</dbReference>
<dbReference type="CDD" id="cd05685">
    <property type="entry name" value="S1_Tex"/>
    <property type="match status" value="1"/>
</dbReference>
<dbReference type="Pfam" id="PF12836">
    <property type="entry name" value="HHH_3"/>
    <property type="match status" value="1"/>
</dbReference>
<dbReference type="InterPro" id="IPR010994">
    <property type="entry name" value="RuvA_2-like"/>
</dbReference>
<dbReference type="GO" id="GO:0006139">
    <property type="term" value="P:nucleobase-containing compound metabolic process"/>
    <property type="evidence" value="ECO:0007669"/>
    <property type="project" value="InterPro"/>
</dbReference>
<dbReference type="InterPro" id="IPR032639">
    <property type="entry name" value="Tex_YqgF"/>
</dbReference>
<dbReference type="FunFam" id="1.10.10.650:FF:000001">
    <property type="entry name" value="S1 RNA-binding domain 1"/>
    <property type="match status" value="1"/>
</dbReference>
<dbReference type="Pfam" id="PF17674">
    <property type="entry name" value="HHH_9"/>
    <property type="match status" value="1"/>
</dbReference>
<feature type="domain" description="S1 motif" evidence="1">
    <location>
        <begin position="645"/>
        <end position="714"/>
    </location>
</feature>
<dbReference type="KEGG" id="wce:WS08_0134"/>
<organism evidence="2 3">
    <name type="scientific">Weissella ceti</name>
    <dbReference type="NCBI Taxonomy" id="759620"/>
    <lineage>
        <taxon>Bacteria</taxon>
        <taxon>Bacillati</taxon>
        <taxon>Bacillota</taxon>
        <taxon>Bacilli</taxon>
        <taxon>Lactobacillales</taxon>
        <taxon>Lactobacillaceae</taxon>
        <taxon>Weissella</taxon>
    </lineage>
</organism>
<dbReference type="InterPro" id="IPR018974">
    <property type="entry name" value="Tex-like_N"/>
</dbReference>
<dbReference type="InterPro" id="IPR055179">
    <property type="entry name" value="Tex-like_central_region"/>
</dbReference>
<dbReference type="EMBL" id="CP009223">
    <property type="protein sequence ID" value="AIM62385.1"/>
    <property type="molecule type" value="Genomic_DNA"/>
</dbReference>
<dbReference type="SUPFAM" id="SSF50249">
    <property type="entry name" value="Nucleic acid-binding proteins"/>
    <property type="match status" value="1"/>
</dbReference>
<dbReference type="FunFam" id="3.30.420.140:FF:000001">
    <property type="entry name" value="RNA-binding transcriptional accessory protein"/>
    <property type="match status" value="1"/>
</dbReference>
<dbReference type="SMART" id="SM00732">
    <property type="entry name" value="YqgFc"/>
    <property type="match status" value="1"/>
</dbReference>
<dbReference type="Pfam" id="PF00575">
    <property type="entry name" value="S1"/>
    <property type="match status" value="1"/>
</dbReference>
<dbReference type="SUPFAM" id="SSF158832">
    <property type="entry name" value="Tex N-terminal region-like"/>
    <property type="match status" value="1"/>
</dbReference>
<dbReference type="KEGG" id="wct:WS74_0133"/>
<dbReference type="Gene3D" id="1.10.3500.10">
    <property type="entry name" value="Tex N-terminal region-like"/>
    <property type="match status" value="1"/>
</dbReference>
<dbReference type="Gene3D" id="1.10.10.650">
    <property type="entry name" value="RuvA domain 2-like"/>
    <property type="match status" value="1"/>
</dbReference>
<dbReference type="PANTHER" id="PTHR10724:SF10">
    <property type="entry name" value="S1 RNA-BINDING DOMAIN-CONTAINING PROTEIN 1"/>
    <property type="match status" value="1"/>
</dbReference>
<dbReference type="InterPro" id="IPR012340">
    <property type="entry name" value="NA-bd_OB-fold"/>
</dbReference>
<dbReference type="OrthoDB" id="9804714at2"/>
<dbReference type="Pfam" id="PF22706">
    <property type="entry name" value="Tex_central_region"/>
    <property type="match status" value="1"/>
</dbReference>
<dbReference type="RefSeq" id="WP_009495556.1">
    <property type="nucleotide sequence ID" value="NZ_CP009223.1"/>
</dbReference>
<evidence type="ECO:0000313" key="2">
    <source>
        <dbReference type="EMBL" id="AIM62385.1"/>
    </source>
</evidence>
<dbReference type="GO" id="GO:0005737">
    <property type="term" value="C:cytoplasm"/>
    <property type="evidence" value="ECO:0007669"/>
    <property type="project" value="UniProtKB-ARBA"/>
</dbReference>
<dbReference type="InterPro" id="IPR037027">
    <property type="entry name" value="YqgF/RNaseH-like_dom_sf"/>
</dbReference>
<dbReference type="Proteomes" id="UP000029079">
    <property type="component" value="Chromosome"/>
</dbReference>
<reference evidence="3" key="2">
    <citation type="submission" date="2014-08" db="EMBL/GenBank/DDBJ databases">
        <title>Complete genome of Weissella ceti strain WS74 isolated from diseased rainbow trout in Brazil.</title>
        <authorList>
            <person name="Figueiredo H.C.P."/>
            <person name="Leal C.A.G."/>
            <person name="Pereira F.L."/>
            <person name="Soares S.C."/>
            <person name="Dorella F.A."/>
            <person name="Carvalho A.F."/>
            <person name="Azevedo V.A.C."/>
        </authorList>
    </citation>
    <scope>NUCLEOTIDE SEQUENCE [LARGE SCALE GENOMIC DNA]</scope>
    <source>
        <strain evidence="3">WS74</strain>
    </source>
</reference>
<dbReference type="Pfam" id="PF09371">
    <property type="entry name" value="Tex_N"/>
    <property type="match status" value="1"/>
</dbReference>
<dbReference type="SUPFAM" id="SSF53098">
    <property type="entry name" value="Ribonuclease H-like"/>
    <property type="match status" value="1"/>
</dbReference>
<dbReference type="InterPro" id="IPR003029">
    <property type="entry name" value="S1_domain"/>
</dbReference>
<dbReference type="SUPFAM" id="SSF47781">
    <property type="entry name" value="RuvA domain 2-like"/>
    <property type="match status" value="2"/>
</dbReference>
<evidence type="ECO:0000259" key="1">
    <source>
        <dbReference type="PROSITE" id="PS50126"/>
    </source>
</evidence>
<dbReference type="FunFam" id="2.40.50.140:FF:000051">
    <property type="entry name" value="RNA-binding transcriptional accessory protein"/>
    <property type="match status" value="1"/>
</dbReference>
<reference evidence="2 3" key="1">
    <citation type="journal article" date="2014" name="Genome Announc.">
        <title>Complete Genome Sequences of Fish Pathogenic Weissella ceti Strains WS74 and WS105.</title>
        <authorList>
            <person name="Figueiredo H.C."/>
            <person name="Leal C.A."/>
            <person name="Dorella F.A."/>
            <person name="Carvalho A.F."/>
            <person name="Soares S.C."/>
            <person name="Pereira F.L."/>
            <person name="Azevedo V.A."/>
        </authorList>
    </citation>
    <scope>NUCLEOTIDE SEQUENCE [LARGE SCALE GENOMIC DNA]</scope>
    <source>
        <strain evidence="2 3">WS74</strain>
    </source>
</reference>
<keyword evidence="3" id="KW-1185">Reference proteome</keyword>
<dbReference type="PROSITE" id="PS50126">
    <property type="entry name" value="S1"/>
    <property type="match status" value="1"/>
</dbReference>
<evidence type="ECO:0000313" key="3">
    <source>
        <dbReference type="Proteomes" id="UP000029079"/>
    </source>
</evidence>
<dbReference type="Gene3D" id="2.40.50.140">
    <property type="entry name" value="Nucleic acid-binding proteins"/>
    <property type="match status" value="1"/>
</dbReference>
<dbReference type="GO" id="GO:0006412">
    <property type="term" value="P:translation"/>
    <property type="evidence" value="ECO:0007669"/>
    <property type="project" value="TreeGrafter"/>
</dbReference>
<dbReference type="SMART" id="SM00316">
    <property type="entry name" value="S1"/>
    <property type="match status" value="1"/>
</dbReference>
<dbReference type="InterPro" id="IPR050437">
    <property type="entry name" value="Ribos_protein_bS1-like"/>
</dbReference>
<dbReference type="InterPro" id="IPR006641">
    <property type="entry name" value="YqgF/RNaseH-like_dom"/>
</dbReference>
<dbReference type="KEGG" id="wci:WS105_0133"/>
<dbReference type="Gene3D" id="1.10.150.310">
    <property type="entry name" value="Tex RuvX-like domain-like"/>
    <property type="match status" value="1"/>
</dbReference>
<dbReference type="InterPro" id="IPR012337">
    <property type="entry name" value="RNaseH-like_sf"/>
</dbReference>
<protein>
    <submittedName>
        <fullName evidence="2">RpsA protein</fullName>
    </submittedName>
</protein>
<dbReference type="InterPro" id="IPR023319">
    <property type="entry name" value="Tex-like_HTH_dom_sf"/>
</dbReference>
<dbReference type="STRING" id="759620.WS105_0133"/>
<dbReference type="GO" id="GO:0003729">
    <property type="term" value="F:mRNA binding"/>
    <property type="evidence" value="ECO:0007669"/>
    <property type="project" value="TreeGrafter"/>
</dbReference>
<gene>
    <name evidence="2" type="ORF">WS74_0133</name>
</gene>
<dbReference type="InterPro" id="IPR041692">
    <property type="entry name" value="HHH_9"/>
</dbReference>
<dbReference type="GO" id="GO:0003735">
    <property type="term" value="F:structural constituent of ribosome"/>
    <property type="evidence" value="ECO:0007669"/>
    <property type="project" value="TreeGrafter"/>
</dbReference>
<dbReference type="AlphaFoldDB" id="A0A075TYT8"/>
<dbReference type="Gene3D" id="3.30.420.140">
    <property type="entry name" value="YqgF/RNase H-like domain"/>
    <property type="match status" value="1"/>
</dbReference>
<sequence>MSGDALIKQTAAELDLPVHKVSAVSALLAEGNTVPFIARYRKEATGDLDEVQIRDVQSVTKRLEDLAARKQTVQKAITEQGAWNDALAKTLQNAETMQMVEDIYLPYKQKRRTKATIAKEAGLMPFAQEVQKFSAVNLDDVAAKYVNPDADIVTIDDVYAGVNEIFAEVIGENAGLRDWVRQYTRKNAQLVVKQKRGSQEKDPQEIYKLYYEFAMPMQKLANHQVLAINRGEKAGVLSAGLDVDVESILRYLNFRLIGSKTGPSVDVLQNAAQEAYKRFIGPAIERELRKELFEQASQDAIDVFGKNLYHLLMASPLRGQIVLGFDPGIRTGSKLAVVDENGKYLDKAVIYPHKAAKYDPAGAKKIIVNLVKKYGVQLIAIGNGTASRESQTFIADLIRDELPGVQYAVVNEAGASVYSASDMARSEFPDLQVEQRSAISIARRLQDPMAELIKIDPKAVGVGQYQHDLPTKELDQAVDAVLETAVNQVGVNLNTASAPLLMHIAGLTKTTASNIVTYRDENGPFGSRAALKKVPKLGPKAFEQAAGFLRIPDGTNVLDNTDIHPESYKAAKALLQKVATKPGNDAKMAFQKLNKQALADELEIGLPTLEDIMTSLGEPGRDLRDSASGAILRSDVLSLKDLKPGMQLQGTVRNVVDFGAFVDLGVHEDGLVHISRMSKRRVNNPHEVVAVGDIVKVWVIDVDMKRQRIGLTMLPPKEENA</sequence>